<dbReference type="RefSeq" id="WP_408226654.1">
    <property type="nucleotide sequence ID" value="NZ_JAQQCF010000016.1"/>
</dbReference>
<feature type="transmembrane region" description="Helical" evidence="6">
    <location>
        <begin position="183"/>
        <end position="204"/>
    </location>
</feature>
<feature type="transmembrane region" description="Helical" evidence="6">
    <location>
        <begin position="141"/>
        <end position="163"/>
    </location>
</feature>
<evidence type="ECO:0000313" key="9">
    <source>
        <dbReference type="Proteomes" id="UP001629432"/>
    </source>
</evidence>
<evidence type="ECO:0000259" key="7">
    <source>
        <dbReference type="PROSITE" id="PS50850"/>
    </source>
</evidence>
<keyword evidence="4 6" id="KW-1133">Transmembrane helix</keyword>
<feature type="domain" description="Major facilitator superfamily (MFS) profile" evidence="7">
    <location>
        <begin position="15"/>
        <end position="426"/>
    </location>
</feature>
<evidence type="ECO:0000256" key="5">
    <source>
        <dbReference type="ARBA" id="ARBA00023136"/>
    </source>
</evidence>
<dbReference type="InterPro" id="IPR011701">
    <property type="entry name" value="MFS"/>
</dbReference>
<evidence type="ECO:0000256" key="1">
    <source>
        <dbReference type="ARBA" id="ARBA00004141"/>
    </source>
</evidence>
<evidence type="ECO:0000256" key="4">
    <source>
        <dbReference type="ARBA" id="ARBA00022989"/>
    </source>
</evidence>
<evidence type="ECO:0000256" key="2">
    <source>
        <dbReference type="ARBA" id="ARBA00022448"/>
    </source>
</evidence>
<dbReference type="PANTHER" id="PTHR23505">
    <property type="entry name" value="SPINSTER"/>
    <property type="match status" value="1"/>
</dbReference>
<feature type="transmembrane region" description="Helical" evidence="6">
    <location>
        <begin position="401"/>
        <end position="422"/>
    </location>
</feature>
<dbReference type="PANTHER" id="PTHR23505:SF79">
    <property type="entry name" value="PROTEIN SPINSTER"/>
    <property type="match status" value="1"/>
</dbReference>
<feature type="transmembrane region" description="Helical" evidence="6">
    <location>
        <begin position="331"/>
        <end position="353"/>
    </location>
</feature>
<comment type="caution">
    <text evidence="8">The sequence shown here is derived from an EMBL/GenBank/DDBJ whole genome shotgun (WGS) entry which is preliminary data.</text>
</comment>
<evidence type="ECO:0000256" key="3">
    <source>
        <dbReference type="ARBA" id="ARBA00022692"/>
    </source>
</evidence>
<feature type="transmembrane region" description="Helical" evidence="6">
    <location>
        <begin position="53"/>
        <end position="70"/>
    </location>
</feature>
<name>A0ABW9DXW2_9BURK</name>
<keyword evidence="2" id="KW-0813">Transport</keyword>
<feature type="transmembrane region" description="Helical" evidence="6">
    <location>
        <begin position="110"/>
        <end position="129"/>
    </location>
</feature>
<sequence length="452" mass="48934">MNRNAYPESRRAWLTVVILMFAYVLSFVDRQILNLLVAPIRRDLALTDTQMSLLMGLSFAIFYAIAGIPLGRIVDTRSRRGLIFYGVFFWSLMTAACGLAKVYWQFLLMRVGTGAGEATLSPAAYSILADSFPPDKRATAISVYGMGLYIGVGMAYLLGGGLIQWANARGDVVLPLFGVIKPWQLIFLALGALGILFCLVLLVIKEPTRRGAGAGVAVPLSEVGRYLLSIRKAVLLHNLGFACLVLTSYGVSAWTPTFFIRDHGMTPGEVGLYVGSMAAVAGSLGVMSGGRLADYLARRGYRDSNMRVALFAAVVAGLCNTAYLIDNMTLLWVVMFIGMFAGAMPNGVAAAAIQEIMPNSMRGRASAIYLFVVTLIGLGLGPTAVALVTDYVFRDDMAVRYSIVWVGSIATGLGVLLIWSGLKPYVQARQTLEDWEPNPEIQPVTRLHSSKI</sequence>
<feature type="transmembrane region" description="Helical" evidence="6">
    <location>
        <begin position="12"/>
        <end position="33"/>
    </location>
</feature>
<evidence type="ECO:0000256" key="6">
    <source>
        <dbReference type="SAM" id="Phobius"/>
    </source>
</evidence>
<dbReference type="PROSITE" id="PS50850">
    <property type="entry name" value="MFS"/>
    <property type="match status" value="1"/>
</dbReference>
<feature type="transmembrane region" description="Helical" evidence="6">
    <location>
        <begin position="235"/>
        <end position="255"/>
    </location>
</feature>
<dbReference type="InterPro" id="IPR036259">
    <property type="entry name" value="MFS_trans_sf"/>
</dbReference>
<dbReference type="SUPFAM" id="SSF103473">
    <property type="entry name" value="MFS general substrate transporter"/>
    <property type="match status" value="1"/>
</dbReference>
<dbReference type="Gene3D" id="1.20.1250.20">
    <property type="entry name" value="MFS general substrate transporter like domains"/>
    <property type="match status" value="2"/>
</dbReference>
<feature type="transmembrane region" description="Helical" evidence="6">
    <location>
        <begin position="82"/>
        <end position="104"/>
    </location>
</feature>
<dbReference type="CDD" id="cd17328">
    <property type="entry name" value="MFS_spinster_like"/>
    <property type="match status" value="1"/>
</dbReference>
<gene>
    <name evidence="8" type="ORF">PQQ63_18790</name>
</gene>
<reference evidence="8 9" key="1">
    <citation type="journal article" date="2024" name="Chem. Sci.">
        <title>Discovery of megapolipeptins by genome mining of a Burkholderiales bacteria collection.</title>
        <authorList>
            <person name="Paulo B.S."/>
            <person name="Recchia M.J.J."/>
            <person name="Lee S."/>
            <person name="Fergusson C.H."/>
            <person name="Romanowski S.B."/>
            <person name="Hernandez A."/>
            <person name="Krull N."/>
            <person name="Liu D.Y."/>
            <person name="Cavanagh H."/>
            <person name="Bos A."/>
            <person name="Gray C.A."/>
            <person name="Murphy B.T."/>
            <person name="Linington R.G."/>
            <person name="Eustaquio A.S."/>
        </authorList>
    </citation>
    <scope>NUCLEOTIDE SEQUENCE [LARGE SCALE GENOMIC DNA]</scope>
    <source>
        <strain evidence="8 9">RL17-338-BIC-A</strain>
    </source>
</reference>
<feature type="transmembrane region" description="Helical" evidence="6">
    <location>
        <begin position="365"/>
        <end position="389"/>
    </location>
</feature>
<dbReference type="EMBL" id="JAQQCF010000016">
    <property type="protein sequence ID" value="MFM0638747.1"/>
    <property type="molecule type" value="Genomic_DNA"/>
</dbReference>
<evidence type="ECO:0000313" key="8">
    <source>
        <dbReference type="EMBL" id="MFM0638747.1"/>
    </source>
</evidence>
<keyword evidence="9" id="KW-1185">Reference proteome</keyword>
<protein>
    <submittedName>
        <fullName evidence="8">MFS transporter</fullName>
    </submittedName>
</protein>
<feature type="transmembrane region" description="Helical" evidence="6">
    <location>
        <begin position="270"/>
        <end position="287"/>
    </location>
</feature>
<dbReference type="InterPro" id="IPR044770">
    <property type="entry name" value="MFS_spinster-like"/>
</dbReference>
<dbReference type="Proteomes" id="UP001629432">
    <property type="component" value="Unassembled WGS sequence"/>
</dbReference>
<organism evidence="8 9">
    <name type="scientific">Paraburkholderia metrosideri</name>
    <dbReference type="NCBI Taxonomy" id="580937"/>
    <lineage>
        <taxon>Bacteria</taxon>
        <taxon>Pseudomonadati</taxon>
        <taxon>Pseudomonadota</taxon>
        <taxon>Betaproteobacteria</taxon>
        <taxon>Burkholderiales</taxon>
        <taxon>Burkholderiaceae</taxon>
        <taxon>Paraburkholderia</taxon>
    </lineage>
</organism>
<proteinExistence type="predicted"/>
<accession>A0ABW9DXW2</accession>
<dbReference type="Pfam" id="PF07690">
    <property type="entry name" value="MFS_1"/>
    <property type="match status" value="1"/>
</dbReference>
<feature type="transmembrane region" description="Helical" evidence="6">
    <location>
        <begin position="308"/>
        <end position="325"/>
    </location>
</feature>
<keyword evidence="3 6" id="KW-0812">Transmembrane</keyword>
<dbReference type="InterPro" id="IPR020846">
    <property type="entry name" value="MFS_dom"/>
</dbReference>
<keyword evidence="5 6" id="KW-0472">Membrane</keyword>
<comment type="subcellular location">
    <subcellularLocation>
        <location evidence="1">Membrane</location>
        <topology evidence="1">Multi-pass membrane protein</topology>
    </subcellularLocation>
</comment>